<dbReference type="FunFam" id="3.40.50.1820:FF:000029">
    <property type="entry name" value="Acetylcholinesterase"/>
    <property type="match status" value="1"/>
</dbReference>
<keyword evidence="2" id="KW-0719">Serine esterase</keyword>
<reference evidence="8 10" key="2">
    <citation type="journal article" date="2013" name="Nature">
        <title>Insights into bilaterian evolution from three spiralian genomes.</title>
        <authorList>
            <person name="Simakov O."/>
            <person name="Marletaz F."/>
            <person name="Cho S.J."/>
            <person name="Edsinger-Gonzales E."/>
            <person name="Havlak P."/>
            <person name="Hellsten U."/>
            <person name="Kuo D.H."/>
            <person name="Larsson T."/>
            <person name="Lv J."/>
            <person name="Arendt D."/>
            <person name="Savage R."/>
            <person name="Osoegawa K."/>
            <person name="de Jong P."/>
            <person name="Grimwood J."/>
            <person name="Chapman J.A."/>
            <person name="Shapiro H."/>
            <person name="Aerts A."/>
            <person name="Otillar R.P."/>
            <person name="Terry A.Y."/>
            <person name="Boore J.L."/>
            <person name="Grigoriev I.V."/>
            <person name="Lindberg D.R."/>
            <person name="Seaver E.C."/>
            <person name="Weisblat D.A."/>
            <person name="Putnam N.H."/>
            <person name="Rokhsar D.S."/>
        </authorList>
    </citation>
    <scope>NUCLEOTIDE SEQUENCE</scope>
    <source>
        <strain evidence="8 10">I ESC-2004</strain>
    </source>
</reference>
<dbReference type="PANTHER" id="PTHR43918:SF4">
    <property type="entry name" value="CARBOXYLIC ESTER HYDROLASE"/>
    <property type="match status" value="1"/>
</dbReference>
<dbReference type="InterPro" id="IPR002018">
    <property type="entry name" value="CarbesteraseB"/>
</dbReference>
<dbReference type="GO" id="GO:0006581">
    <property type="term" value="P:acetylcholine catabolic process"/>
    <property type="evidence" value="ECO:0007669"/>
    <property type="project" value="TreeGrafter"/>
</dbReference>
<dbReference type="ESTHER" id="capte-ACHE2">
    <property type="family name" value="ACHE"/>
</dbReference>
<dbReference type="EC" id="3.1.1.-" evidence="6"/>
<dbReference type="Proteomes" id="UP000014760">
    <property type="component" value="Unassembled WGS sequence"/>
</dbReference>
<dbReference type="InterPro" id="IPR000997">
    <property type="entry name" value="Cholinesterase"/>
</dbReference>
<accession>R7V0Y3</accession>
<protein>
    <recommendedName>
        <fullName evidence="6">Carboxylic ester hydrolase</fullName>
        <ecNumber evidence="6">3.1.1.-</ecNumber>
    </recommendedName>
</protein>
<dbReference type="Gene3D" id="3.40.50.1820">
    <property type="entry name" value="alpha/beta hydrolase"/>
    <property type="match status" value="1"/>
</dbReference>
<dbReference type="GO" id="GO:0005615">
    <property type="term" value="C:extracellular space"/>
    <property type="evidence" value="ECO:0007669"/>
    <property type="project" value="TreeGrafter"/>
</dbReference>
<evidence type="ECO:0000256" key="4">
    <source>
        <dbReference type="ARBA" id="ARBA00023157"/>
    </source>
</evidence>
<dbReference type="GO" id="GO:0003990">
    <property type="term" value="F:acetylcholinesterase activity"/>
    <property type="evidence" value="ECO:0007669"/>
    <property type="project" value="TreeGrafter"/>
</dbReference>
<evidence type="ECO:0000256" key="3">
    <source>
        <dbReference type="ARBA" id="ARBA00022801"/>
    </source>
</evidence>
<dbReference type="EnsemblMetazoa" id="CapteT214836">
    <property type="protein sequence ID" value="CapteP214836"/>
    <property type="gene ID" value="CapteG214836"/>
</dbReference>
<feature type="active site" description="Acyl-ester intermediate" evidence="5">
    <location>
        <position position="187"/>
    </location>
</feature>
<dbReference type="GO" id="GO:0019695">
    <property type="term" value="P:choline metabolic process"/>
    <property type="evidence" value="ECO:0007669"/>
    <property type="project" value="TreeGrafter"/>
</dbReference>
<evidence type="ECO:0000313" key="8">
    <source>
        <dbReference type="EMBL" id="ELU12508.1"/>
    </source>
</evidence>
<evidence type="ECO:0000313" key="10">
    <source>
        <dbReference type="Proteomes" id="UP000014760"/>
    </source>
</evidence>
<evidence type="ECO:0000313" key="9">
    <source>
        <dbReference type="EnsemblMetazoa" id="CapteP214836"/>
    </source>
</evidence>
<dbReference type="PANTHER" id="PTHR43918">
    <property type="entry name" value="ACETYLCHOLINESTERASE"/>
    <property type="match status" value="1"/>
</dbReference>
<dbReference type="InterPro" id="IPR019819">
    <property type="entry name" value="Carboxylesterase_B_CS"/>
</dbReference>
<keyword evidence="4" id="KW-1015">Disulfide bond</keyword>
<evidence type="ECO:0000256" key="2">
    <source>
        <dbReference type="ARBA" id="ARBA00022487"/>
    </source>
</evidence>
<evidence type="ECO:0000256" key="5">
    <source>
        <dbReference type="PIRSR" id="PIRSR600997-1"/>
    </source>
</evidence>
<name>R7V0Y3_CAPTE</name>
<dbReference type="HOGENOM" id="CLU_006586_13_0_1"/>
<dbReference type="OrthoDB" id="9000293at2759"/>
<feature type="active site" description="Charge relay system" evidence="5">
    <location>
        <position position="311"/>
    </location>
</feature>
<dbReference type="AlphaFoldDB" id="R7V0Y3"/>
<dbReference type="EMBL" id="AMQN01005390">
    <property type="status" value="NOT_ANNOTATED_CDS"/>
    <property type="molecule type" value="Genomic_DNA"/>
</dbReference>
<proteinExistence type="inferred from homology"/>
<dbReference type="Pfam" id="PF00135">
    <property type="entry name" value="COesterase"/>
    <property type="match status" value="1"/>
</dbReference>
<dbReference type="EMBL" id="KB295903">
    <property type="protein sequence ID" value="ELU12508.1"/>
    <property type="molecule type" value="Genomic_DNA"/>
</dbReference>
<evidence type="ECO:0000256" key="1">
    <source>
        <dbReference type="ARBA" id="ARBA00005964"/>
    </source>
</evidence>
<evidence type="ECO:0000256" key="6">
    <source>
        <dbReference type="RuleBase" id="RU361235"/>
    </source>
</evidence>
<dbReference type="STRING" id="283909.R7V0Y3"/>
<comment type="similarity">
    <text evidence="1 6">Belongs to the type-B carboxylesterase/lipase family.</text>
</comment>
<organism evidence="8">
    <name type="scientific">Capitella teleta</name>
    <name type="common">Polychaete worm</name>
    <dbReference type="NCBI Taxonomy" id="283909"/>
    <lineage>
        <taxon>Eukaryota</taxon>
        <taxon>Metazoa</taxon>
        <taxon>Spiralia</taxon>
        <taxon>Lophotrochozoa</taxon>
        <taxon>Annelida</taxon>
        <taxon>Polychaeta</taxon>
        <taxon>Sedentaria</taxon>
        <taxon>Scolecida</taxon>
        <taxon>Capitellidae</taxon>
        <taxon>Capitella</taxon>
    </lineage>
</organism>
<dbReference type="InterPro" id="IPR050654">
    <property type="entry name" value="AChE-related_enzymes"/>
</dbReference>
<dbReference type="PROSITE" id="PS00941">
    <property type="entry name" value="CARBOXYLESTERASE_B_2"/>
    <property type="match status" value="1"/>
</dbReference>
<evidence type="ECO:0000259" key="7">
    <source>
        <dbReference type="Pfam" id="PF00135"/>
    </source>
</evidence>
<dbReference type="SUPFAM" id="SSF53474">
    <property type="entry name" value="alpha/beta-Hydrolases"/>
    <property type="match status" value="1"/>
</dbReference>
<keyword evidence="3 6" id="KW-0378">Hydrolase</keyword>
<feature type="active site" description="Charge relay system" evidence="5">
    <location>
        <position position="423"/>
    </location>
</feature>
<dbReference type="InterPro" id="IPR029058">
    <property type="entry name" value="AB_hydrolase_fold"/>
</dbReference>
<keyword evidence="10" id="KW-1185">Reference proteome</keyword>
<dbReference type="GO" id="GO:0005886">
    <property type="term" value="C:plasma membrane"/>
    <property type="evidence" value="ECO:0007669"/>
    <property type="project" value="TreeGrafter"/>
</dbReference>
<gene>
    <name evidence="8" type="ORF">CAPTEDRAFT_214836</name>
</gene>
<reference evidence="10" key="1">
    <citation type="submission" date="2012-12" db="EMBL/GenBank/DDBJ databases">
        <authorList>
            <person name="Hellsten U."/>
            <person name="Grimwood J."/>
            <person name="Chapman J.A."/>
            <person name="Shapiro H."/>
            <person name="Aerts A."/>
            <person name="Otillar R.P."/>
            <person name="Terry A.Y."/>
            <person name="Boore J.L."/>
            <person name="Simakov O."/>
            <person name="Marletaz F."/>
            <person name="Cho S.-J."/>
            <person name="Edsinger-Gonzales E."/>
            <person name="Havlak P."/>
            <person name="Kuo D.-H."/>
            <person name="Larsson T."/>
            <person name="Lv J."/>
            <person name="Arendt D."/>
            <person name="Savage R."/>
            <person name="Osoegawa K."/>
            <person name="de Jong P."/>
            <person name="Lindberg D.R."/>
            <person name="Seaver E.C."/>
            <person name="Weisblat D.A."/>
            <person name="Putnam N.H."/>
            <person name="Grigoriev I.V."/>
            <person name="Rokhsar D.S."/>
        </authorList>
    </citation>
    <scope>NUCLEOTIDE SEQUENCE</scope>
    <source>
        <strain evidence="10">I ESC-2004</strain>
    </source>
</reference>
<sequence>MVSAPGSTDKVQEFLGIPFAQPPVGHLRYADPEPIIAFPSEPYEATSHQSSCIQYLDKTYGDFIGTEMWNAQNPLSEDCLYLNLWLPHDTANATTKKPVMVWIYGGGFFSGSNELWVYDGKTLAAHGDVIVASFNYRVGSFGYLSTGDGRIKGNFGMKDQVMSLKWIHDNIEAFGGDPASVTIFGESSGASSAGLHMMSSHSEHLFHRAIFQSGSADSQWSFMSAEQAEERSQKFFKAINCTMHDADKLLKCLRDLDPYVILNNEWVDLRFMVFPWAPTVDHDFLTDTPYNLLKAGKFQHKDSLLGVNKDEGTFWILFALPSLSKDHESLLNRTSFLRAIDTLLWDLPETTKDEVKGHYAPKDPNDQAAHRDALDKVCGDRSFTCPTKKLMEVYTEAGIKTHFYYLTHRATNEAWPPWMGVIHGAEIQWVFGMALNESKNYTPEEVDFAKTIMSYWVNFAKTG</sequence>
<feature type="domain" description="Carboxylesterase type B" evidence="7">
    <location>
        <begin position="8"/>
        <end position="463"/>
    </location>
</feature>
<dbReference type="PRINTS" id="PR00878">
    <property type="entry name" value="CHOLNESTRASE"/>
</dbReference>
<reference evidence="9" key="3">
    <citation type="submission" date="2015-06" db="UniProtKB">
        <authorList>
            <consortium name="EnsemblMetazoa"/>
        </authorList>
    </citation>
    <scope>IDENTIFICATION</scope>
</reference>
<dbReference type="InterPro" id="IPR019826">
    <property type="entry name" value="Carboxylesterase_B_AS"/>
</dbReference>
<dbReference type="OMA" id="GQINEMY"/>
<dbReference type="PROSITE" id="PS00122">
    <property type="entry name" value="CARBOXYLESTERASE_B_1"/>
    <property type="match status" value="1"/>
</dbReference>